<dbReference type="GO" id="GO:0016787">
    <property type="term" value="F:hydrolase activity"/>
    <property type="evidence" value="ECO:0007669"/>
    <property type="project" value="UniProtKB-KW"/>
</dbReference>
<keyword evidence="1 3" id="KW-0378">Hydrolase</keyword>
<organism evidence="3 4">
    <name type="scientific">Ottowia thiooxydans</name>
    <dbReference type="NCBI Taxonomy" id="219182"/>
    <lineage>
        <taxon>Bacteria</taxon>
        <taxon>Pseudomonadati</taxon>
        <taxon>Pseudomonadota</taxon>
        <taxon>Betaproteobacteria</taxon>
        <taxon>Burkholderiales</taxon>
        <taxon>Comamonadaceae</taxon>
        <taxon>Ottowia</taxon>
    </lineage>
</organism>
<evidence type="ECO:0000259" key="2">
    <source>
        <dbReference type="Pfam" id="PF03061"/>
    </source>
</evidence>
<dbReference type="InterPro" id="IPR052723">
    <property type="entry name" value="Acyl-CoA_thioesterase_PaaI"/>
</dbReference>
<dbReference type="CDD" id="cd03443">
    <property type="entry name" value="PaaI_thioesterase"/>
    <property type="match status" value="1"/>
</dbReference>
<keyword evidence="4" id="KW-1185">Reference proteome</keyword>
<dbReference type="InterPro" id="IPR003736">
    <property type="entry name" value="PAAI_dom"/>
</dbReference>
<protein>
    <submittedName>
        <fullName evidence="3">Acyl-CoA thioesterase</fullName>
        <ecNumber evidence="3">3.1.2.-</ecNumber>
    </submittedName>
</protein>
<dbReference type="EC" id="3.1.2.-" evidence="3"/>
<reference evidence="3 4" key="1">
    <citation type="submission" date="2024-06" db="EMBL/GenBank/DDBJ databases">
        <title>Sorghum-associated microbial communities from plants grown in Nebraska, USA.</title>
        <authorList>
            <person name="Schachtman D."/>
        </authorList>
    </citation>
    <scope>NUCLEOTIDE SEQUENCE [LARGE SCALE GENOMIC DNA]</scope>
    <source>
        <strain evidence="3 4">2709</strain>
    </source>
</reference>
<dbReference type="SUPFAM" id="SSF54637">
    <property type="entry name" value="Thioesterase/thiol ester dehydrase-isomerase"/>
    <property type="match status" value="1"/>
</dbReference>
<evidence type="ECO:0000313" key="3">
    <source>
        <dbReference type="EMBL" id="MET4578645.1"/>
    </source>
</evidence>
<proteinExistence type="predicted"/>
<sequence>MMTTSPAVEQAKVTDPAQAKDLARRVGEAMFSADVASKDTMGMELLACEPGRAVMRMQVRAAHLNGHQICHGGFIFTLADSTFAFACNSRNQNTVAAGCSIEFLKPGHEGDILTCEGLEQVQSGRHGIYDMRVTNQKGQTVALFRGKSAQIAGTVIPTDEVKPEEARK</sequence>
<dbReference type="InterPro" id="IPR011973">
    <property type="entry name" value="PaaD"/>
</dbReference>
<dbReference type="PANTHER" id="PTHR42856:SF1">
    <property type="entry name" value="ACYL-COENZYME A THIOESTERASE PAAI"/>
    <property type="match status" value="1"/>
</dbReference>
<accession>A0ABV2QCB2</accession>
<dbReference type="NCBIfam" id="TIGR02286">
    <property type="entry name" value="PaaD"/>
    <property type="match status" value="1"/>
</dbReference>
<dbReference type="InterPro" id="IPR006683">
    <property type="entry name" value="Thioestr_dom"/>
</dbReference>
<dbReference type="Pfam" id="PF03061">
    <property type="entry name" value="4HBT"/>
    <property type="match status" value="1"/>
</dbReference>
<dbReference type="Gene3D" id="3.10.129.10">
    <property type="entry name" value="Hotdog Thioesterase"/>
    <property type="match status" value="1"/>
</dbReference>
<comment type="caution">
    <text evidence="3">The sequence shown here is derived from an EMBL/GenBank/DDBJ whole genome shotgun (WGS) entry which is preliminary data.</text>
</comment>
<dbReference type="InterPro" id="IPR029069">
    <property type="entry name" value="HotDog_dom_sf"/>
</dbReference>
<evidence type="ECO:0000313" key="4">
    <source>
        <dbReference type="Proteomes" id="UP001549320"/>
    </source>
</evidence>
<dbReference type="NCBIfam" id="TIGR00369">
    <property type="entry name" value="unchar_dom_1"/>
    <property type="match status" value="1"/>
</dbReference>
<feature type="domain" description="Thioesterase" evidence="2">
    <location>
        <begin position="67"/>
        <end position="141"/>
    </location>
</feature>
<dbReference type="Proteomes" id="UP001549320">
    <property type="component" value="Unassembled WGS sequence"/>
</dbReference>
<dbReference type="PANTHER" id="PTHR42856">
    <property type="entry name" value="ACYL-COENZYME A THIOESTERASE PAAI"/>
    <property type="match status" value="1"/>
</dbReference>
<dbReference type="EMBL" id="JBEPSH010000007">
    <property type="protein sequence ID" value="MET4578645.1"/>
    <property type="molecule type" value="Genomic_DNA"/>
</dbReference>
<name>A0ABV2QCB2_9BURK</name>
<evidence type="ECO:0000256" key="1">
    <source>
        <dbReference type="ARBA" id="ARBA00022801"/>
    </source>
</evidence>
<gene>
    <name evidence="3" type="ORF">ABIE13_003761</name>
</gene>